<organism evidence="2 3">
    <name type="scientific">Shimia abyssi</name>
    <dbReference type="NCBI Taxonomy" id="1662395"/>
    <lineage>
        <taxon>Bacteria</taxon>
        <taxon>Pseudomonadati</taxon>
        <taxon>Pseudomonadota</taxon>
        <taxon>Alphaproteobacteria</taxon>
        <taxon>Rhodobacterales</taxon>
        <taxon>Roseobacteraceae</taxon>
    </lineage>
</organism>
<keyword evidence="3" id="KW-1185">Reference proteome</keyword>
<dbReference type="RefSeq" id="WP_243403628.1">
    <property type="nucleotide sequence ID" value="NZ_PYGJ01000005.1"/>
</dbReference>
<evidence type="ECO:0008006" key="4">
    <source>
        <dbReference type="Google" id="ProtNLM"/>
    </source>
</evidence>
<evidence type="ECO:0000313" key="2">
    <source>
        <dbReference type="EMBL" id="PSL19598.1"/>
    </source>
</evidence>
<dbReference type="Proteomes" id="UP000240418">
    <property type="component" value="Unassembled WGS sequence"/>
</dbReference>
<reference evidence="2 3" key="1">
    <citation type="submission" date="2018-03" db="EMBL/GenBank/DDBJ databases">
        <title>Genomic Encyclopedia of Archaeal and Bacterial Type Strains, Phase II (KMG-II): from individual species to whole genera.</title>
        <authorList>
            <person name="Goeker M."/>
        </authorList>
    </citation>
    <scope>NUCLEOTIDE SEQUENCE [LARGE SCALE GENOMIC DNA]</scope>
    <source>
        <strain evidence="2 3">DSM 100673</strain>
    </source>
</reference>
<name>A0A2P8FD49_9RHOB</name>
<gene>
    <name evidence="2" type="ORF">CLV88_10520</name>
</gene>
<feature type="chain" id="PRO_5015145440" description="Aggregation factor core" evidence="1">
    <location>
        <begin position="26"/>
        <end position="171"/>
    </location>
</feature>
<dbReference type="EMBL" id="PYGJ01000005">
    <property type="protein sequence ID" value="PSL19598.1"/>
    <property type="molecule type" value="Genomic_DNA"/>
</dbReference>
<keyword evidence="1" id="KW-0732">Signal</keyword>
<protein>
    <recommendedName>
        <fullName evidence="4">Aggregation factor core</fullName>
    </recommendedName>
</protein>
<evidence type="ECO:0000256" key="1">
    <source>
        <dbReference type="SAM" id="SignalP"/>
    </source>
</evidence>
<accession>A0A2P8FD49</accession>
<dbReference type="AlphaFoldDB" id="A0A2P8FD49"/>
<proteinExistence type="predicted"/>
<feature type="signal peptide" evidence="1">
    <location>
        <begin position="1"/>
        <end position="25"/>
    </location>
</feature>
<comment type="caution">
    <text evidence="2">The sequence shown here is derived from an EMBL/GenBank/DDBJ whole genome shotgun (WGS) entry which is preliminary data.</text>
</comment>
<sequence>MTYSLSRASMVLGTALIVAAPMAQADLAVRFIEGAPKDRFQIENTGACAVTSGLVRLDLATSDGKLIFDVTDRGAGVEVFQPFELVQGQSAVTDAPAVVDGQSVVELGIKSLAPGDIIAFTIDVDDTVGQREITVSGSEIAGATASYVRGAERFTADFDERARTTVPLSVC</sequence>
<evidence type="ECO:0000313" key="3">
    <source>
        <dbReference type="Proteomes" id="UP000240418"/>
    </source>
</evidence>